<keyword evidence="1" id="KW-0472">Membrane</keyword>
<evidence type="ECO:0008006" key="4">
    <source>
        <dbReference type="Google" id="ProtNLM"/>
    </source>
</evidence>
<evidence type="ECO:0000313" key="2">
    <source>
        <dbReference type="EMBL" id="ALY09008.1"/>
    </source>
</evidence>
<sequence length="131" mass="14016">MAEHVAKNSGLVQLSDAQYDFFRAILEKVFPAAGVFYALLGSYFHWNNVIEVTGSIAGAAVFLGVVLSLARKGYSPESGTDAPKSYDGEIALSGIAEDGTPIAQIQLTEDAQRNFLTKPVLTIKGFDESAE</sequence>
<gene>
    <name evidence="2" type="primary">33</name>
    <name evidence="2" type="ORF">GORDON_33</name>
</gene>
<dbReference type="OrthoDB" id="32535at10239"/>
<keyword evidence="1" id="KW-0812">Transmembrane</keyword>
<reference evidence="2 3" key="1">
    <citation type="submission" date="2015-11" db="EMBL/GenBank/DDBJ databases">
        <authorList>
            <person name="Schneider V.M."/>
            <person name="Bradley K.W."/>
            <person name="Asai D.J."/>
            <person name="Bowman C.A."/>
            <person name="Russell D.A."/>
            <person name="Pope W.H."/>
            <person name="Jacobs-Sera D."/>
            <person name="Hendrix R.W."/>
            <person name="Hatfull G.F."/>
        </authorList>
    </citation>
    <scope>NUCLEOTIDE SEQUENCE [LARGE SCALE GENOMIC DNA]</scope>
</reference>
<proteinExistence type="predicted"/>
<feature type="transmembrane region" description="Helical" evidence="1">
    <location>
        <begin position="52"/>
        <end position="70"/>
    </location>
</feature>
<dbReference type="Proteomes" id="UP000226177">
    <property type="component" value="Segment"/>
</dbReference>
<dbReference type="EMBL" id="KU160646">
    <property type="protein sequence ID" value="ALY09008.1"/>
    <property type="molecule type" value="Genomic_DNA"/>
</dbReference>
<name>A0A0U4B2Q8_9CAUD</name>
<accession>A0A0U4B2Q8</accession>
<protein>
    <recommendedName>
        <fullName evidence="4">Holin</fullName>
    </recommendedName>
</protein>
<organism evidence="2 3">
    <name type="scientific">Arthrobacter phage Gordon</name>
    <dbReference type="NCBI Taxonomy" id="1772298"/>
    <lineage>
        <taxon>Viruses</taxon>
        <taxon>Duplodnaviria</taxon>
        <taxon>Heunggongvirae</taxon>
        <taxon>Uroviricota</taxon>
        <taxon>Caudoviricetes</taxon>
        <taxon>Gordonvirus</taxon>
        <taxon>Gordonvirus gordon</taxon>
    </lineage>
</organism>
<evidence type="ECO:0000313" key="3">
    <source>
        <dbReference type="Proteomes" id="UP000226177"/>
    </source>
</evidence>
<keyword evidence="1" id="KW-1133">Transmembrane helix</keyword>
<dbReference type="RefSeq" id="YP_009603494.1">
    <property type="nucleotide sequence ID" value="NC_041952.1"/>
</dbReference>
<dbReference type="GeneID" id="40079375"/>
<feature type="transmembrane region" description="Helical" evidence="1">
    <location>
        <begin position="29"/>
        <end position="46"/>
    </location>
</feature>
<evidence type="ECO:0000256" key="1">
    <source>
        <dbReference type="SAM" id="Phobius"/>
    </source>
</evidence>
<dbReference type="KEGG" id="vg:40079375"/>
<keyword evidence="3" id="KW-1185">Reference proteome</keyword>